<organism evidence="8 9">
    <name type="scientific">Pseudomonas edaphica</name>
    <dbReference type="NCBI Taxonomy" id="2006980"/>
    <lineage>
        <taxon>Bacteria</taxon>
        <taxon>Pseudomonadati</taxon>
        <taxon>Pseudomonadota</taxon>
        <taxon>Gammaproteobacteria</taxon>
        <taxon>Pseudomonadales</taxon>
        <taxon>Pseudomonadaceae</taxon>
        <taxon>Pseudomonas</taxon>
    </lineage>
</organism>
<dbReference type="CDD" id="cd13703">
    <property type="entry name" value="PBP2_HisJ_LAO"/>
    <property type="match status" value="1"/>
</dbReference>
<dbReference type="GO" id="GO:0030288">
    <property type="term" value="C:outer membrane-bounded periplasmic space"/>
    <property type="evidence" value="ECO:0007669"/>
    <property type="project" value="InterPro"/>
</dbReference>
<keyword evidence="5" id="KW-0574">Periplasm</keyword>
<evidence type="ECO:0000256" key="2">
    <source>
        <dbReference type="ARBA" id="ARBA00010333"/>
    </source>
</evidence>
<gene>
    <name evidence="8" type="ORF">HX797_05715</name>
</gene>
<dbReference type="AlphaFoldDB" id="A0A7Y7V5C3"/>
<feature type="signal peptide" evidence="6">
    <location>
        <begin position="1"/>
        <end position="21"/>
    </location>
</feature>
<comment type="caution">
    <text evidence="8">The sequence shown here is derived from an EMBL/GenBank/DDBJ whole genome shotgun (WGS) entry which is preliminary data.</text>
</comment>
<accession>A0A7Y7V5C3</accession>
<dbReference type="SMART" id="SM00062">
    <property type="entry name" value="PBPb"/>
    <property type="match status" value="1"/>
</dbReference>
<protein>
    <submittedName>
        <fullName evidence="8">ABC transporter substrate-binding protein</fullName>
    </submittedName>
</protein>
<keyword evidence="4 6" id="KW-0732">Signal</keyword>
<dbReference type="InterPro" id="IPR001638">
    <property type="entry name" value="Solute-binding_3/MltF_N"/>
</dbReference>
<dbReference type="Pfam" id="PF00497">
    <property type="entry name" value="SBP_bac_3"/>
    <property type="match status" value="1"/>
</dbReference>
<dbReference type="SUPFAM" id="SSF53850">
    <property type="entry name" value="Periplasmic binding protein-like II"/>
    <property type="match status" value="1"/>
</dbReference>
<dbReference type="PANTHER" id="PTHR35936:SF17">
    <property type="entry name" value="ARGININE-BINDING EXTRACELLULAR PROTEIN ARTP"/>
    <property type="match status" value="1"/>
</dbReference>
<dbReference type="EMBL" id="JACAOZ010000006">
    <property type="protein sequence ID" value="NVZ55756.1"/>
    <property type="molecule type" value="Genomic_DNA"/>
</dbReference>
<proteinExistence type="inferred from homology"/>
<dbReference type="PANTHER" id="PTHR35936">
    <property type="entry name" value="MEMBRANE-BOUND LYTIC MUREIN TRANSGLYCOSYLASE F"/>
    <property type="match status" value="1"/>
</dbReference>
<evidence type="ECO:0000256" key="6">
    <source>
        <dbReference type="SAM" id="SignalP"/>
    </source>
</evidence>
<comment type="similarity">
    <text evidence="2">Belongs to the bacterial solute-binding protein 3 family.</text>
</comment>
<evidence type="ECO:0000256" key="4">
    <source>
        <dbReference type="ARBA" id="ARBA00022729"/>
    </source>
</evidence>
<dbReference type="NCBIfam" id="TIGR01096">
    <property type="entry name" value="3A0103s03R"/>
    <property type="match status" value="1"/>
</dbReference>
<dbReference type="Gene3D" id="3.40.190.10">
    <property type="entry name" value="Periplasmic binding protein-like II"/>
    <property type="match status" value="2"/>
</dbReference>
<evidence type="ECO:0000256" key="5">
    <source>
        <dbReference type="ARBA" id="ARBA00022764"/>
    </source>
</evidence>
<evidence type="ECO:0000256" key="3">
    <source>
        <dbReference type="ARBA" id="ARBA00022448"/>
    </source>
</evidence>
<evidence type="ECO:0000259" key="7">
    <source>
        <dbReference type="SMART" id="SM00062"/>
    </source>
</evidence>
<evidence type="ECO:0000313" key="9">
    <source>
        <dbReference type="Proteomes" id="UP000560470"/>
    </source>
</evidence>
<reference evidence="8 9" key="1">
    <citation type="submission" date="2020-04" db="EMBL/GenBank/DDBJ databases">
        <title>Molecular characterization of pseudomonads from Agaricus bisporus reveal novel blotch 2 pathogens in Western Europe.</title>
        <authorList>
            <person name="Taparia T."/>
            <person name="Krijger M."/>
            <person name="Haynes E."/>
            <person name="Elpinstone J.G."/>
            <person name="Noble R."/>
            <person name="Van Der Wolf J."/>
        </authorList>
    </citation>
    <scope>NUCLEOTIDE SEQUENCE [LARGE SCALE GENOMIC DNA]</scope>
    <source>
        <strain evidence="8 9">B7002</strain>
    </source>
</reference>
<comment type="subcellular location">
    <subcellularLocation>
        <location evidence="1">Periplasm</location>
    </subcellularLocation>
</comment>
<feature type="chain" id="PRO_5030884501" evidence="6">
    <location>
        <begin position="22"/>
        <end position="258"/>
    </location>
</feature>
<dbReference type="Proteomes" id="UP000560470">
    <property type="component" value="Unassembled WGS sequence"/>
</dbReference>
<keyword evidence="3" id="KW-0813">Transport</keyword>
<sequence length="258" mass="28243">MKIQAVLSGLALTLTLSTAQAADETLKIGIEAAYPPFASKSPNGEIVGFDYEIGNALCAEMQIKCQWIEQEYDGLIPALKVKKVDAILSSMSITEDRKKSVDFTDRYYQSPARLVMKSGTQIGDDLSGLSGKRIGVQRSSIHDRFATETLEPKGAEIVRYTSQNEIYLDMNSGRLDGTVADQIVLSESFLKLPAGHGFAFAGPQLTDPKYFGNGIGIALRKGDTPHVQRFNDAIKALRAKGVYQAINAKYFDFDVYGQ</sequence>
<dbReference type="InterPro" id="IPR005768">
    <property type="entry name" value="Lys_Arg_Orn-bd"/>
</dbReference>
<feature type="domain" description="Solute-binding protein family 3/N-terminal" evidence="7">
    <location>
        <begin position="25"/>
        <end position="254"/>
    </location>
</feature>
<evidence type="ECO:0000313" key="8">
    <source>
        <dbReference type="EMBL" id="NVZ55756.1"/>
    </source>
</evidence>
<dbReference type="RefSeq" id="WP_177032973.1">
    <property type="nucleotide sequence ID" value="NZ_JACAOZ010000006.1"/>
</dbReference>
<evidence type="ECO:0000256" key="1">
    <source>
        <dbReference type="ARBA" id="ARBA00004418"/>
    </source>
</evidence>
<name>A0A7Y7V5C3_9PSED</name>